<dbReference type="Pfam" id="PF00106">
    <property type="entry name" value="adh_short"/>
    <property type="match status" value="1"/>
</dbReference>
<dbReference type="Proteomes" id="UP001595833">
    <property type="component" value="Unassembled WGS sequence"/>
</dbReference>
<evidence type="ECO:0000256" key="3">
    <source>
        <dbReference type="RuleBase" id="RU000363"/>
    </source>
</evidence>
<dbReference type="EC" id="1.-.-.-" evidence="4"/>
<dbReference type="PRINTS" id="PR00080">
    <property type="entry name" value="SDRFAMILY"/>
</dbReference>
<protein>
    <submittedName>
        <fullName evidence="4">SDR family NAD(P)-dependent oxidoreductase</fullName>
        <ecNumber evidence="4">1.-.-.-</ecNumber>
    </submittedName>
</protein>
<dbReference type="PANTHER" id="PTHR44196:SF2">
    <property type="entry name" value="SHORT-CHAIN DEHYDROGENASE-RELATED"/>
    <property type="match status" value="1"/>
</dbReference>
<organism evidence="4 5">
    <name type="scientific">Saccharothrix xinjiangensis</name>
    <dbReference type="NCBI Taxonomy" id="204798"/>
    <lineage>
        <taxon>Bacteria</taxon>
        <taxon>Bacillati</taxon>
        <taxon>Actinomycetota</taxon>
        <taxon>Actinomycetes</taxon>
        <taxon>Pseudonocardiales</taxon>
        <taxon>Pseudonocardiaceae</taxon>
        <taxon>Saccharothrix</taxon>
    </lineage>
</organism>
<reference evidence="5" key="1">
    <citation type="journal article" date="2019" name="Int. J. Syst. Evol. Microbiol.">
        <title>The Global Catalogue of Microorganisms (GCM) 10K type strain sequencing project: providing services to taxonomists for standard genome sequencing and annotation.</title>
        <authorList>
            <consortium name="The Broad Institute Genomics Platform"/>
            <consortium name="The Broad Institute Genome Sequencing Center for Infectious Disease"/>
            <person name="Wu L."/>
            <person name="Ma J."/>
        </authorList>
    </citation>
    <scope>NUCLEOTIDE SEQUENCE [LARGE SCALE GENOMIC DNA]</scope>
    <source>
        <strain evidence="5">KCTC 12848</strain>
    </source>
</reference>
<dbReference type="SUPFAM" id="SSF51735">
    <property type="entry name" value="NAD(P)-binding Rossmann-fold domains"/>
    <property type="match status" value="1"/>
</dbReference>
<dbReference type="InterPro" id="IPR002347">
    <property type="entry name" value="SDR_fam"/>
</dbReference>
<dbReference type="PANTHER" id="PTHR44196">
    <property type="entry name" value="DEHYDROGENASE/REDUCTASE SDR FAMILY MEMBER 7B"/>
    <property type="match status" value="1"/>
</dbReference>
<sequence>MTPPIALVTGASSGIGAAFARRLAAEGHDLVLVARSVDRLEETAAKLRNAHGITAEVLPADLSAEQGRAAVADFLGRREVDLLVNNAGFALSGEFVTADPAALESQLDVNVTSVLRLTRAALPGMIARGRGAVVNVASVAGFLPGRGTTYSADKAWVISFSEGMSMATAGTGVRVMALCPGFVRTEFHQRAGIDMSKTPDVLYLDADHVVHDALADLRAGKQLSIPGAQYKTITLLARFAPRALVRRIASRVAGGRGRT</sequence>
<comment type="similarity">
    <text evidence="1 3">Belongs to the short-chain dehydrogenases/reductases (SDR) family.</text>
</comment>
<dbReference type="EMBL" id="JBHSJB010000023">
    <property type="protein sequence ID" value="MFC5056871.1"/>
    <property type="molecule type" value="Genomic_DNA"/>
</dbReference>
<dbReference type="Gene3D" id="3.40.50.720">
    <property type="entry name" value="NAD(P)-binding Rossmann-like Domain"/>
    <property type="match status" value="1"/>
</dbReference>
<proteinExistence type="inferred from homology"/>
<comment type="caution">
    <text evidence="4">The sequence shown here is derived from an EMBL/GenBank/DDBJ whole genome shotgun (WGS) entry which is preliminary data.</text>
</comment>
<dbReference type="PIRSF" id="PIRSF000126">
    <property type="entry name" value="11-beta-HSD1"/>
    <property type="match status" value="1"/>
</dbReference>
<dbReference type="GO" id="GO:0016491">
    <property type="term" value="F:oxidoreductase activity"/>
    <property type="evidence" value="ECO:0007669"/>
    <property type="project" value="UniProtKB-KW"/>
</dbReference>
<evidence type="ECO:0000313" key="4">
    <source>
        <dbReference type="EMBL" id="MFC5056871.1"/>
    </source>
</evidence>
<keyword evidence="2 4" id="KW-0560">Oxidoreductase</keyword>
<evidence type="ECO:0000313" key="5">
    <source>
        <dbReference type="Proteomes" id="UP001595833"/>
    </source>
</evidence>
<evidence type="ECO:0000256" key="1">
    <source>
        <dbReference type="ARBA" id="ARBA00006484"/>
    </source>
</evidence>
<dbReference type="PRINTS" id="PR00081">
    <property type="entry name" value="GDHRDH"/>
</dbReference>
<dbReference type="CDD" id="cd05233">
    <property type="entry name" value="SDR_c"/>
    <property type="match status" value="1"/>
</dbReference>
<dbReference type="RefSeq" id="WP_344034612.1">
    <property type="nucleotide sequence ID" value="NZ_BAAAKE010000001.1"/>
</dbReference>
<keyword evidence="5" id="KW-1185">Reference proteome</keyword>
<evidence type="ECO:0000256" key="2">
    <source>
        <dbReference type="ARBA" id="ARBA00023002"/>
    </source>
</evidence>
<dbReference type="InterPro" id="IPR036291">
    <property type="entry name" value="NAD(P)-bd_dom_sf"/>
</dbReference>
<gene>
    <name evidence="4" type="ORF">ACFPFM_24390</name>
</gene>
<accession>A0ABV9Y396</accession>
<name>A0ABV9Y396_9PSEU</name>